<proteinExistence type="predicted"/>
<dbReference type="PANTHER" id="PTHR48081">
    <property type="entry name" value="AB HYDROLASE SUPERFAMILY PROTEIN C4A8.06C"/>
    <property type="match status" value="1"/>
</dbReference>
<dbReference type="RefSeq" id="WP_344458451.1">
    <property type="nucleotide sequence ID" value="NZ_BAAATZ010000047.1"/>
</dbReference>
<keyword evidence="4" id="KW-1185">Reference proteome</keyword>
<feature type="domain" description="Alpha/beta hydrolase fold-3" evidence="2">
    <location>
        <begin position="76"/>
        <end position="283"/>
    </location>
</feature>
<evidence type="ECO:0000259" key="2">
    <source>
        <dbReference type="Pfam" id="PF07859"/>
    </source>
</evidence>
<dbReference type="Pfam" id="PF07859">
    <property type="entry name" value="Abhydrolase_3"/>
    <property type="match status" value="1"/>
</dbReference>
<comment type="caution">
    <text evidence="3">The sequence shown here is derived from an EMBL/GenBank/DDBJ whole genome shotgun (WGS) entry which is preliminary data.</text>
</comment>
<dbReference type="Proteomes" id="UP001501842">
    <property type="component" value="Unassembled WGS sequence"/>
</dbReference>
<dbReference type="SUPFAM" id="SSF53474">
    <property type="entry name" value="alpha/beta-Hydrolases"/>
    <property type="match status" value="1"/>
</dbReference>
<sequence length="313" mass="33894">MTENGQTFHPDLRAARFLPRGLVGPRQLRLIRALTGLAGRKLPPGAVQVPVTPEVRVDVYGRTVPGAENATCKPALLWIHGGGMVIGHARMDSRFCARVARELGAIVVSVEYRLAPEHPYPTPLEDCYTALSWLAAQPDVDLDRIAIGGASAGGGLAAGLALLARDRADIHPAFQLLVYPMLDDRTNTRTDIDERHLRMWSPANNHFGWQSYLGPHLTPGQPDGVPHPAAPARAEDLTGLPPAWIGVGTHDLFHDEDVTYAERLRQVGVPCDLHIVPGAYHGFDSVQGKTGVARDFTRQQIAALTRAIGRPAT</sequence>
<dbReference type="GO" id="GO:0016787">
    <property type="term" value="F:hydrolase activity"/>
    <property type="evidence" value="ECO:0007669"/>
    <property type="project" value="UniProtKB-KW"/>
</dbReference>
<evidence type="ECO:0000256" key="1">
    <source>
        <dbReference type="ARBA" id="ARBA00022801"/>
    </source>
</evidence>
<reference evidence="3 4" key="1">
    <citation type="journal article" date="2019" name="Int. J. Syst. Evol. Microbiol.">
        <title>The Global Catalogue of Microorganisms (GCM) 10K type strain sequencing project: providing services to taxonomists for standard genome sequencing and annotation.</title>
        <authorList>
            <consortium name="The Broad Institute Genomics Platform"/>
            <consortium name="The Broad Institute Genome Sequencing Center for Infectious Disease"/>
            <person name="Wu L."/>
            <person name="Ma J."/>
        </authorList>
    </citation>
    <scope>NUCLEOTIDE SEQUENCE [LARGE SCALE GENOMIC DNA]</scope>
    <source>
        <strain evidence="3 4">JCM 8201</strain>
    </source>
</reference>
<dbReference type="EMBL" id="BAAATZ010000047">
    <property type="protein sequence ID" value="GAA2738811.1"/>
    <property type="molecule type" value="Genomic_DNA"/>
</dbReference>
<dbReference type="InterPro" id="IPR013094">
    <property type="entry name" value="AB_hydrolase_3"/>
</dbReference>
<gene>
    <name evidence="3" type="ORF">GCM10010439_74090</name>
</gene>
<dbReference type="PANTHER" id="PTHR48081:SF8">
    <property type="entry name" value="ALPHA_BETA HYDROLASE FOLD-3 DOMAIN-CONTAINING PROTEIN-RELATED"/>
    <property type="match status" value="1"/>
</dbReference>
<protein>
    <submittedName>
        <fullName evidence="3">Alpha/beta hydrolase</fullName>
    </submittedName>
</protein>
<dbReference type="InterPro" id="IPR050300">
    <property type="entry name" value="GDXG_lipolytic_enzyme"/>
</dbReference>
<dbReference type="Gene3D" id="3.40.50.1820">
    <property type="entry name" value="alpha/beta hydrolase"/>
    <property type="match status" value="1"/>
</dbReference>
<evidence type="ECO:0000313" key="4">
    <source>
        <dbReference type="Proteomes" id="UP001501842"/>
    </source>
</evidence>
<organism evidence="3 4">
    <name type="scientific">Actinocorallia aurantiaca</name>
    <dbReference type="NCBI Taxonomy" id="46204"/>
    <lineage>
        <taxon>Bacteria</taxon>
        <taxon>Bacillati</taxon>
        <taxon>Actinomycetota</taxon>
        <taxon>Actinomycetes</taxon>
        <taxon>Streptosporangiales</taxon>
        <taxon>Thermomonosporaceae</taxon>
        <taxon>Actinocorallia</taxon>
    </lineage>
</organism>
<keyword evidence="1 3" id="KW-0378">Hydrolase</keyword>
<evidence type="ECO:0000313" key="3">
    <source>
        <dbReference type="EMBL" id="GAA2738811.1"/>
    </source>
</evidence>
<name>A0ABN3UUX3_9ACTN</name>
<dbReference type="InterPro" id="IPR029058">
    <property type="entry name" value="AB_hydrolase_fold"/>
</dbReference>
<accession>A0ABN3UUX3</accession>